<sequence>MKDKSYRSHLHVAMVYFLVAAILGLLLRFYAILGFNFNYKFVVHGHSHIALLGWVYVALTTLLHFCFLEKKKSNRTYKRIFWCTQATLVGMLFSFPFQGYALFSIVFSTLFLIVSYVYVHHFWKNIDPKYKHSKGLKCVKAALIYMVISSLGPWTLGAIMNSIGPNSIWYRLAIYFYLHFQYNGWMILALLGLFLFVWEQYGLKISKKTFVRLFLSLNVGITFTFFLSTLWTNPSFWYYTLAGIGAIAQLYAFACLWRIIKHRLSELSMSKMQSSLLMSVIILVSIKIVLQLLTVLPYFSNMAATILDLTIGYLHLTFLGVISIGLFFLMDYLKLFRISQKSYLWYMLGFILTEILIFYKGLAAWQHWSLIKGQTIALAVFSLLIIVGLSFMLVQNWRKSWPLHNDPA</sequence>
<reference evidence="3" key="1">
    <citation type="submission" date="2016-10" db="EMBL/GenBank/DDBJ databases">
        <authorList>
            <person name="Varghese N."/>
            <person name="Submissions S."/>
        </authorList>
    </citation>
    <scope>NUCLEOTIDE SEQUENCE [LARGE SCALE GENOMIC DNA]</scope>
    <source>
        <strain evidence="3">DSM 25030</strain>
    </source>
</reference>
<feature type="transmembrane region" description="Helical" evidence="1">
    <location>
        <begin position="49"/>
        <end position="68"/>
    </location>
</feature>
<proteinExistence type="predicted"/>
<organism evidence="2 3">
    <name type="scientific">Flagellimonas zhangzhouensis</name>
    <dbReference type="NCBI Taxonomy" id="1073328"/>
    <lineage>
        <taxon>Bacteria</taxon>
        <taxon>Pseudomonadati</taxon>
        <taxon>Bacteroidota</taxon>
        <taxon>Flavobacteriia</taxon>
        <taxon>Flavobacteriales</taxon>
        <taxon>Flavobacteriaceae</taxon>
        <taxon>Flagellimonas</taxon>
    </lineage>
</organism>
<evidence type="ECO:0008006" key="4">
    <source>
        <dbReference type="Google" id="ProtNLM"/>
    </source>
</evidence>
<keyword evidence="3" id="KW-1185">Reference proteome</keyword>
<evidence type="ECO:0000313" key="3">
    <source>
        <dbReference type="Proteomes" id="UP000199592"/>
    </source>
</evidence>
<name>A0A1H2QMK9_9FLAO</name>
<feature type="transmembrane region" description="Helical" evidence="1">
    <location>
        <begin position="374"/>
        <end position="394"/>
    </location>
</feature>
<feature type="transmembrane region" description="Helical" evidence="1">
    <location>
        <begin position="311"/>
        <end position="331"/>
    </location>
</feature>
<keyword evidence="1" id="KW-0812">Transmembrane</keyword>
<feature type="transmembrane region" description="Helical" evidence="1">
    <location>
        <begin position="103"/>
        <end position="123"/>
    </location>
</feature>
<dbReference type="OrthoDB" id="2827525at2"/>
<evidence type="ECO:0000313" key="2">
    <source>
        <dbReference type="EMBL" id="SDW08396.1"/>
    </source>
</evidence>
<gene>
    <name evidence="2" type="ORF">SAMN04487892_0291</name>
</gene>
<keyword evidence="1" id="KW-1133">Transmembrane helix</keyword>
<dbReference type="Proteomes" id="UP000199592">
    <property type="component" value="Unassembled WGS sequence"/>
</dbReference>
<feature type="transmembrane region" description="Helical" evidence="1">
    <location>
        <begin position="343"/>
        <end position="362"/>
    </location>
</feature>
<dbReference type="STRING" id="1073328.SAMN05216294_1640"/>
<feature type="transmembrane region" description="Helical" evidence="1">
    <location>
        <begin position="210"/>
        <end position="230"/>
    </location>
</feature>
<feature type="transmembrane region" description="Helical" evidence="1">
    <location>
        <begin position="143"/>
        <end position="163"/>
    </location>
</feature>
<feature type="transmembrane region" description="Helical" evidence="1">
    <location>
        <begin position="80"/>
        <end position="97"/>
    </location>
</feature>
<feature type="transmembrane region" description="Helical" evidence="1">
    <location>
        <begin position="276"/>
        <end position="299"/>
    </location>
</feature>
<dbReference type="EMBL" id="FNMY01000001">
    <property type="protein sequence ID" value="SDW08396.1"/>
    <property type="molecule type" value="Genomic_DNA"/>
</dbReference>
<accession>A0A1H2QMK9</accession>
<feature type="transmembrane region" description="Helical" evidence="1">
    <location>
        <begin position="175"/>
        <end position="198"/>
    </location>
</feature>
<feature type="transmembrane region" description="Helical" evidence="1">
    <location>
        <begin position="12"/>
        <end position="37"/>
    </location>
</feature>
<feature type="transmembrane region" description="Helical" evidence="1">
    <location>
        <begin position="236"/>
        <end position="256"/>
    </location>
</feature>
<evidence type="ECO:0000256" key="1">
    <source>
        <dbReference type="SAM" id="Phobius"/>
    </source>
</evidence>
<dbReference type="AlphaFoldDB" id="A0A1H2QMK9"/>
<protein>
    <recommendedName>
        <fullName evidence="4">Cytochrome C and Quinol oxidase polypeptide I</fullName>
    </recommendedName>
</protein>
<keyword evidence="1" id="KW-0472">Membrane</keyword>
<dbReference type="RefSeq" id="WP_090294102.1">
    <property type="nucleotide sequence ID" value="NZ_FNKI01000002.1"/>
</dbReference>